<keyword evidence="2" id="KW-1185">Reference proteome</keyword>
<dbReference type="Proteomes" id="UP000000611">
    <property type="component" value="Plasmid pl32"/>
</dbReference>
<name>B5RPG9_BORDL</name>
<dbReference type="KEGG" id="bdu:BDU_8017"/>
<dbReference type="RefSeq" id="WP_012539793.1">
    <property type="nucleotide sequence ID" value="NC_011264.1"/>
</dbReference>
<organism evidence="1 2">
    <name type="scientific">Borrelia duttonii (strain Ly)</name>
    <dbReference type="NCBI Taxonomy" id="412419"/>
    <lineage>
        <taxon>Bacteria</taxon>
        <taxon>Pseudomonadati</taxon>
        <taxon>Spirochaetota</taxon>
        <taxon>Spirochaetia</taxon>
        <taxon>Spirochaetales</taxon>
        <taxon>Borreliaceae</taxon>
        <taxon>Borrelia</taxon>
    </lineage>
</organism>
<reference evidence="1 2" key="1">
    <citation type="journal article" date="2008" name="PLoS Genet.">
        <title>The genome of Borrelia recurrentis, the agent of deadly louse-borne relapsing fever, is a degraded subset of tick-borne Borrelia duttonii.</title>
        <authorList>
            <person name="Lescot M."/>
            <person name="Audic S."/>
            <person name="Robert C."/>
            <person name="Nguyen T.T."/>
            <person name="Blanc G."/>
            <person name="Cutler S.J."/>
            <person name="Wincker P."/>
            <person name="Couloux A."/>
            <person name="Claverie J.-M."/>
            <person name="Raoult D."/>
            <person name="Drancourt M."/>
        </authorList>
    </citation>
    <scope>NUCLEOTIDE SEQUENCE [LARGE SCALE GENOMIC DNA]</scope>
    <source>
        <strain evidence="1 2">Ly</strain>
    </source>
</reference>
<evidence type="ECO:0000313" key="1">
    <source>
        <dbReference type="EMBL" id="ACH94255.1"/>
    </source>
</evidence>
<proteinExistence type="predicted"/>
<evidence type="ECO:0000313" key="2">
    <source>
        <dbReference type="Proteomes" id="UP000000611"/>
    </source>
</evidence>
<protein>
    <submittedName>
        <fullName evidence="1">Uncharacterized protein</fullName>
    </submittedName>
</protein>
<dbReference type="EMBL" id="CP000992">
    <property type="protein sequence ID" value="ACH94255.1"/>
    <property type="molecule type" value="Genomic_DNA"/>
</dbReference>
<dbReference type="HOGENOM" id="CLU_3196802_0_0_12"/>
<sequence>MRFKLKKAKKLVTIKDEDDIRKVLYANDKLKSARLNLTRLSLPPL</sequence>
<gene>
    <name evidence="1" type="ordered locus">BDU_8017</name>
</gene>
<keyword evidence="1" id="KW-0614">Plasmid</keyword>
<accession>B5RPG9</accession>
<dbReference type="AlphaFoldDB" id="B5RPG9"/>
<geneLocation type="plasmid" evidence="1 2">
    <name>pl32</name>
</geneLocation>